<comment type="cofactor">
    <cofactor evidence="1 6">
        <name>pyridoxal 5'-phosphate</name>
        <dbReference type="ChEBI" id="CHEBI:597326"/>
    </cofactor>
</comment>
<keyword evidence="3 6" id="KW-0032">Aminotransferase</keyword>
<dbReference type="InterPro" id="IPR004838">
    <property type="entry name" value="NHTrfase_class1_PyrdxlP-BS"/>
</dbReference>
<dbReference type="InterPro" id="IPR050596">
    <property type="entry name" value="AspAT/PAT-like"/>
</dbReference>
<evidence type="ECO:0000259" key="7">
    <source>
        <dbReference type="Pfam" id="PF00155"/>
    </source>
</evidence>
<protein>
    <recommendedName>
        <fullName evidence="6">Aminotransferase</fullName>
        <ecNumber evidence="6">2.6.1.-</ecNumber>
    </recommendedName>
</protein>
<reference evidence="8" key="2">
    <citation type="submission" date="2022-09" db="EMBL/GenBank/DDBJ databases">
        <title>Rouxiella aceris sp. nov., isolated from tree sap and emended description of the genus Rhouxiella.</title>
        <authorList>
            <person name="Kim I.S."/>
        </authorList>
    </citation>
    <scope>NUCLEOTIDE SEQUENCE</scope>
    <source>
        <strain evidence="8">SAP-2</strain>
    </source>
</reference>
<gene>
    <name evidence="8" type="ORF">ITX54_15215</name>
</gene>
<proteinExistence type="inferred from homology"/>
<evidence type="ECO:0000313" key="9">
    <source>
        <dbReference type="Proteomes" id="UP000705283"/>
    </source>
</evidence>
<dbReference type="InterPro" id="IPR015421">
    <property type="entry name" value="PyrdxlP-dep_Trfase_major"/>
</dbReference>
<dbReference type="RefSeq" id="WP_194978333.1">
    <property type="nucleotide sequence ID" value="NZ_JADMKS010000006.1"/>
</dbReference>
<dbReference type="AlphaFoldDB" id="A0AA40X4F6"/>
<name>A0AA40X4F6_9GAMM</name>
<evidence type="ECO:0000256" key="5">
    <source>
        <dbReference type="ARBA" id="ARBA00022898"/>
    </source>
</evidence>
<dbReference type="GO" id="GO:0030170">
    <property type="term" value="F:pyridoxal phosphate binding"/>
    <property type="evidence" value="ECO:0007669"/>
    <property type="project" value="InterPro"/>
</dbReference>
<sequence length="382" mass="40955">MPHISANALAIPASGIRRIYELASALDDVIQLSIGEPERPVARHILDAGASAWNADVTNYTPNSGMALLRSAIATKLERDNHYRVDDDQIHVTAGGSQALHMAMSLTLTAGDEILIPDPGYATFSMIPTLLGAVPVPYHLKAEDEFQPSLSNIEQSVTSRTKVLLINSPSNPLGVVYSAEKLTELLHFAAKHDLWVISDEVYEYFTFSHAFTSVASLDTEGRVFSVYSVSKTYGLTGGRVGYLVTPPGVASTFRAAQEATVSCVNSPAQLAVLAALEGPQSCVHEARAHYGSNIEAACAVLDHRGFNYQRPQGAFYIWIDVSHVSEGDVAAWAEHFLLTQRVAVAPGVAFGPAGEGWIRLCAAGKTAPLLEAIKRLPAPHNG</sequence>
<keyword evidence="4 6" id="KW-0808">Transferase</keyword>
<dbReference type="InterPro" id="IPR015422">
    <property type="entry name" value="PyrdxlP-dep_Trfase_small"/>
</dbReference>
<evidence type="ECO:0000256" key="1">
    <source>
        <dbReference type="ARBA" id="ARBA00001933"/>
    </source>
</evidence>
<keyword evidence="5" id="KW-0663">Pyridoxal phosphate</keyword>
<feature type="domain" description="Aminotransferase class I/classII large" evidence="7">
    <location>
        <begin position="28"/>
        <end position="375"/>
    </location>
</feature>
<comment type="caution">
    <text evidence="8">The sequence shown here is derived from an EMBL/GenBank/DDBJ whole genome shotgun (WGS) entry which is preliminary data.</text>
</comment>
<dbReference type="Proteomes" id="UP000705283">
    <property type="component" value="Unassembled WGS sequence"/>
</dbReference>
<evidence type="ECO:0000256" key="6">
    <source>
        <dbReference type="RuleBase" id="RU000481"/>
    </source>
</evidence>
<dbReference type="EMBL" id="JADMKS010000006">
    <property type="protein sequence ID" value="MBF6638012.1"/>
    <property type="molecule type" value="Genomic_DNA"/>
</dbReference>
<dbReference type="PANTHER" id="PTHR46383">
    <property type="entry name" value="ASPARTATE AMINOTRANSFERASE"/>
    <property type="match status" value="1"/>
</dbReference>
<dbReference type="SUPFAM" id="SSF53383">
    <property type="entry name" value="PLP-dependent transferases"/>
    <property type="match status" value="1"/>
</dbReference>
<dbReference type="InterPro" id="IPR015424">
    <property type="entry name" value="PyrdxlP-dep_Trfase"/>
</dbReference>
<dbReference type="PRINTS" id="PR00753">
    <property type="entry name" value="ACCSYNTHASE"/>
</dbReference>
<dbReference type="PANTHER" id="PTHR46383:SF1">
    <property type="entry name" value="ASPARTATE AMINOTRANSFERASE"/>
    <property type="match status" value="1"/>
</dbReference>
<dbReference type="GO" id="GO:0008483">
    <property type="term" value="F:transaminase activity"/>
    <property type="evidence" value="ECO:0007669"/>
    <property type="project" value="UniProtKB-KW"/>
</dbReference>
<evidence type="ECO:0000256" key="3">
    <source>
        <dbReference type="ARBA" id="ARBA00022576"/>
    </source>
</evidence>
<dbReference type="Gene3D" id="3.40.640.10">
    <property type="entry name" value="Type I PLP-dependent aspartate aminotransferase-like (Major domain)"/>
    <property type="match status" value="1"/>
</dbReference>
<evidence type="ECO:0000256" key="4">
    <source>
        <dbReference type="ARBA" id="ARBA00022679"/>
    </source>
</evidence>
<accession>A0AA40X4F6</accession>
<evidence type="ECO:0000256" key="2">
    <source>
        <dbReference type="ARBA" id="ARBA00007441"/>
    </source>
</evidence>
<dbReference type="PROSITE" id="PS00105">
    <property type="entry name" value="AA_TRANSFER_CLASS_1"/>
    <property type="match status" value="1"/>
</dbReference>
<dbReference type="CDD" id="cd00609">
    <property type="entry name" value="AAT_like"/>
    <property type="match status" value="1"/>
</dbReference>
<comment type="similarity">
    <text evidence="2 6">Belongs to the class-I pyridoxal-phosphate-dependent aminotransferase family.</text>
</comment>
<evidence type="ECO:0000313" key="8">
    <source>
        <dbReference type="EMBL" id="MBF6638012.1"/>
    </source>
</evidence>
<dbReference type="Gene3D" id="3.90.1150.10">
    <property type="entry name" value="Aspartate Aminotransferase, domain 1"/>
    <property type="match status" value="1"/>
</dbReference>
<dbReference type="Pfam" id="PF00155">
    <property type="entry name" value="Aminotran_1_2"/>
    <property type="match status" value="1"/>
</dbReference>
<dbReference type="EC" id="2.6.1.-" evidence="6"/>
<dbReference type="GO" id="GO:0006520">
    <property type="term" value="P:amino acid metabolic process"/>
    <property type="evidence" value="ECO:0007669"/>
    <property type="project" value="InterPro"/>
</dbReference>
<dbReference type="InterPro" id="IPR004839">
    <property type="entry name" value="Aminotransferase_I/II_large"/>
</dbReference>
<organism evidence="8 9">
    <name type="scientific">Rouxiella silvae</name>
    <dbReference type="NCBI Taxonomy" id="1646373"/>
    <lineage>
        <taxon>Bacteria</taxon>
        <taxon>Pseudomonadati</taxon>
        <taxon>Pseudomonadota</taxon>
        <taxon>Gammaproteobacteria</taxon>
        <taxon>Enterobacterales</taxon>
        <taxon>Yersiniaceae</taxon>
        <taxon>Rouxiella</taxon>
    </lineage>
</organism>
<reference evidence="8" key="1">
    <citation type="submission" date="2020-11" db="EMBL/GenBank/DDBJ databases">
        <authorList>
            <person name="Lee S.D."/>
        </authorList>
    </citation>
    <scope>NUCLEOTIDE SEQUENCE</scope>
    <source>
        <strain evidence="8">SAP-2</strain>
    </source>
</reference>